<evidence type="ECO:0000256" key="1">
    <source>
        <dbReference type="ARBA" id="ARBA00006464"/>
    </source>
</evidence>
<dbReference type="GO" id="GO:0016780">
    <property type="term" value="F:phosphotransferase activity, for other substituted phosphate groups"/>
    <property type="evidence" value="ECO:0007669"/>
    <property type="project" value="TreeGrafter"/>
</dbReference>
<comment type="similarity">
    <text evidence="1">Belongs to the bacterial sugar transferase family.</text>
</comment>
<dbReference type="Pfam" id="PF02397">
    <property type="entry name" value="Bac_transf"/>
    <property type="match status" value="1"/>
</dbReference>
<accession>A0A1I4YDB1</accession>
<dbReference type="STRING" id="995034.SAMN05216219_0134"/>
<keyword evidence="3" id="KW-0808">Transferase</keyword>
<evidence type="ECO:0000259" key="2">
    <source>
        <dbReference type="Pfam" id="PF02397"/>
    </source>
</evidence>
<dbReference type="InterPro" id="IPR003362">
    <property type="entry name" value="Bact_transf"/>
</dbReference>
<evidence type="ECO:0000313" key="4">
    <source>
        <dbReference type="Proteomes" id="UP000198867"/>
    </source>
</evidence>
<dbReference type="AlphaFoldDB" id="A0A1I4YDB1"/>
<protein>
    <submittedName>
        <fullName evidence="3">Sugar transferase involved in LPS biosynthesis (Colanic, teichoic acid)</fullName>
    </submittedName>
</protein>
<reference evidence="4" key="1">
    <citation type="submission" date="2016-10" db="EMBL/GenBank/DDBJ databases">
        <authorList>
            <person name="Varghese N."/>
            <person name="Submissions S."/>
        </authorList>
    </citation>
    <scope>NUCLEOTIDE SEQUENCE [LARGE SCALE GENOMIC DNA]</scope>
    <source>
        <strain evidence="4">CGMCC 1.11101</strain>
    </source>
</reference>
<dbReference type="Proteomes" id="UP000198867">
    <property type="component" value="Unassembled WGS sequence"/>
</dbReference>
<name>A0A1I4YDB1_9MICO</name>
<feature type="domain" description="Bacterial sugar transferase" evidence="2">
    <location>
        <begin position="14"/>
        <end position="187"/>
    </location>
</feature>
<gene>
    <name evidence="3" type="ORF">SAMN05216219_0134</name>
</gene>
<keyword evidence="4" id="KW-1185">Reference proteome</keyword>
<proteinExistence type="inferred from homology"/>
<organism evidence="3 4">
    <name type="scientific">Mycetocola miduiensis</name>
    <dbReference type="NCBI Taxonomy" id="995034"/>
    <lineage>
        <taxon>Bacteria</taxon>
        <taxon>Bacillati</taxon>
        <taxon>Actinomycetota</taxon>
        <taxon>Actinomycetes</taxon>
        <taxon>Micrococcales</taxon>
        <taxon>Microbacteriaceae</taxon>
        <taxon>Mycetocola</taxon>
    </lineage>
</organism>
<dbReference type="RefSeq" id="WP_342714532.1">
    <property type="nucleotide sequence ID" value="NZ_FOVM01000001.1"/>
</dbReference>
<dbReference type="PANTHER" id="PTHR30576">
    <property type="entry name" value="COLANIC BIOSYNTHESIS UDP-GLUCOSE LIPID CARRIER TRANSFERASE"/>
    <property type="match status" value="1"/>
</dbReference>
<dbReference type="EMBL" id="FOVM01000001">
    <property type="protein sequence ID" value="SFN35982.1"/>
    <property type="molecule type" value="Genomic_DNA"/>
</dbReference>
<evidence type="ECO:0000313" key="3">
    <source>
        <dbReference type="EMBL" id="SFN35982.1"/>
    </source>
</evidence>
<sequence>MNERAVRVRYDMKKRVFDVLVALALYILSLPIQAVVAVAVAVRLGRPVLFRQPRPGLHGDVFTMVKFRTMRPAAVDEGVSSDAARLTSLGRFLRATSLDELPTLSNVVKGDMSLVGPRPLLTSYLDRYSPEQARRHEVRPGVTGLAQVNGRNALSWEEKFAFDIDYVDNRSFKLDLQILRATVSSVLRRNGVSAVGQATTTEFLGTTTDVTA</sequence>
<dbReference type="PANTHER" id="PTHR30576:SF8">
    <property type="entry name" value="UNDECAPRENYL-PHOSPHATE GALACTOSE PHOSPHOTRANSFERASE"/>
    <property type="match status" value="1"/>
</dbReference>